<evidence type="ECO:0000313" key="3">
    <source>
        <dbReference type="Proteomes" id="UP001295740"/>
    </source>
</evidence>
<organism evidence="2 3">
    <name type="scientific">Anthostomella pinea</name>
    <dbReference type="NCBI Taxonomy" id="933095"/>
    <lineage>
        <taxon>Eukaryota</taxon>
        <taxon>Fungi</taxon>
        <taxon>Dikarya</taxon>
        <taxon>Ascomycota</taxon>
        <taxon>Pezizomycotina</taxon>
        <taxon>Sordariomycetes</taxon>
        <taxon>Xylariomycetidae</taxon>
        <taxon>Xylariales</taxon>
        <taxon>Xylariaceae</taxon>
        <taxon>Anthostomella</taxon>
    </lineage>
</organism>
<dbReference type="SUPFAM" id="SSF52047">
    <property type="entry name" value="RNI-like"/>
    <property type="match status" value="1"/>
</dbReference>
<dbReference type="AlphaFoldDB" id="A0AAI8VCH5"/>
<dbReference type="EMBL" id="CAUWAG010000004">
    <property type="protein sequence ID" value="CAJ2502415.1"/>
    <property type="molecule type" value="Genomic_DNA"/>
</dbReference>
<evidence type="ECO:0000256" key="1">
    <source>
        <dbReference type="SAM" id="MobiDB-lite"/>
    </source>
</evidence>
<dbReference type="InterPro" id="IPR032675">
    <property type="entry name" value="LRR_dom_sf"/>
</dbReference>
<name>A0AAI8VCH5_9PEZI</name>
<comment type="caution">
    <text evidence="2">The sequence shown here is derived from an EMBL/GenBank/DDBJ whole genome shotgun (WGS) entry which is preliminary data.</text>
</comment>
<dbReference type="Gene3D" id="3.80.10.10">
    <property type="entry name" value="Ribonuclease Inhibitor"/>
    <property type="match status" value="1"/>
</dbReference>
<gene>
    <name evidence="2" type="ORF">KHLLAP_LOCUS2883</name>
</gene>
<evidence type="ECO:0000313" key="2">
    <source>
        <dbReference type="EMBL" id="CAJ2502415.1"/>
    </source>
</evidence>
<protein>
    <submittedName>
        <fullName evidence="2">Uu.00g098090.m01.CDS01</fullName>
    </submittedName>
</protein>
<feature type="region of interest" description="Disordered" evidence="1">
    <location>
        <begin position="1"/>
        <end position="49"/>
    </location>
</feature>
<proteinExistence type="predicted"/>
<sequence>MDQSGGTPEQRARRQRRDEQRRRKRPSSADIAGRGGASRSTRVKHAHDEDKVANWDEDWAREKVRNDVTEVYFGSNFNIRDVHISAIASSGFCEKLRKVQFGDDDTGIGSSISDAAIKQLAQACPQLLEVNFTSAVALSDAALLALVEHCPQLTSINVCGNDKIKGNIRGSCFDQLIAKPDFAPRLQTLSLIDERVGEKKIKALSRARRALTIREGDTVGDGFAAQMVASMTGGETLTEWRNGKTVGMGTDYGMAGYGGFGRPWRGGDGYSDIEEPDEAHIEEDDDDDESEDDDDEARMRSRLTDIWMLCCLVRPSAFDLENAMSTCVVLVTSIAISRGLL</sequence>
<feature type="compositionally biased region" description="Basic and acidic residues" evidence="1">
    <location>
        <begin position="10"/>
        <end position="21"/>
    </location>
</feature>
<keyword evidence="3" id="KW-1185">Reference proteome</keyword>
<reference evidence="2" key="1">
    <citation type="submission" date="2023-10" db="EMBL/GenBank/DDBJ databases">
        <authorList>
            <person name="Hackl T."/>
        </authorList>
    </citation>
    <scope>NUCLEOTIDE SEQUENCE</scope>
</reference>
<dbReference type="Proteomes" id="UP001295740">
    <property type="component" value="Unassembled WGS sequence"/>
</dbReference>
<accession>A0AAI8VCH5</accession>